<reference evidence="5 6" key="1">
    <citation type="submission" date="2016-06" db="EMBL/GenBank/DDBJ databases">
        <title>Evolution of pathogenesis and genome organization in the Tremellales.</title>
        <authorList>
            <person name="Cuomo C."/>
            <person name="Litvintseva A."/>
            <person name="Heitman J."/>
            <person name="Chen Y."/>
            <person name="Sun S."/>
            <person name="Springer D."/>
            <person name="Dromer F."/>
            <person name="Young S."/>
            <person name="Zeng Q."/>
            <person name="Chapman S."/>
            <person name="Gujja S."/>
            <person name="Saif S."/>
            <person name="Birren B."/>
        </authorList>
    </citation>
    <scope>NUCLEOTIDE SEQUENCE [LARGE SCALE GENOMIC DNA]</scope>
    <source>
        <strain evidence="5 6">ATCC 28783</strain>
    </source>
</reference>
<feature type="region of interest" description="Disordered" evidence="3">
    <location>
        <begin position="219"/>
        <end position="274"/>
    </location>
</feature>
<dbReference type="STRING" id="5217.A0A4Q1BRN2"/>
<dbReference type="GO" id="GO:0003729">
    <property type="term" value="F:mRNA binding"/>
    <property type="evidence" value="ECO:0007669"/>
    <property type="project" value="TreeGrafter"/>
</dbReference>
<feature type="domain" description="K Homology" evidence="4">
    <location>
        <begin position="706"/>
        <end position="774"/>
    </location>
</feature>
<keyword evidence="2" id="KW-0694">RNA-binding</keyword>
<dbReference type="InterPro" id="IPR036612">
    <property type="entry name" value="KH_dom_type_1_sf"/>
</dbReference>
<sequence>MDSYTTSFVILRSGQSHNNIIPLSRSLSQSISLAPETLSHPPSLSASQSSTRDSSNTNPSIISSSNAQEEKDWKLVQTLSREIGNREGCTITVTKEFIQERLGSTYSLDLLDSNISNAPLCTAYNFVLSGPQPSVLAARGALLRQCPRDDRAALSVTRVDFLIDPLVSSSNVKAPVEKKLRDIVNLSRAHIYIVNSHERIDAGVEGDVLLSLVPPFHKEQHSPDVDSRHSSTAQSITLSNESSPSSRDPHGKDGNSADSVPSKPKTISDSKETVTYGLESERMCDVIITSNMENVEVAKVRVLVLQDELSGMHVESCDIDYKLHGIVSGRKRSTIQAIQENTGTNIYFPTKLVGVLNPPSSGSPPDPTYRPMNMILITGEFFNVQRAKDMLLQAAAQKSHLVISRDTVILPRKLDWLLIERVDELRKIMSDNGTYIQVPSVGTQRSLITVFGDHRNSIERTIRCLMAMASRFFLDSNYYLASVWLLPVSYDFITSLQPINALQMQPVLKNISQVTGAEVVFKNHCFEIYGLEYQVRSAVLMVLDLDVVKIFQCELRFQIELSVEHRDFLAGKKNGKINKIMKSANVKIRFETCNDYNFLIDITGGVPGALQGLSLLQMELPAEMSFYIPEKHHKRIIGAGGKNIQQIMRTYGVYVKFSNNEEFNSLGGYVDNEDNVIARTPAKNAAQLNNLMGAITRFIIPKSEKDFISDSLIIPRKYHRALLGEKNIFLHDIEAKTNTHIEFPAKETGSDMVNIFGPESQIHIAAAMLLDHVPFEINLHVPPNPAFIPLIRGEKFTEFTSTIQRDHHILISASPLFSETDAIFKFQCLRSNIEFLPAARDSLEEFLSGHGIQVYPTPALRRADSFTDASFSQLNARLLARANSRSDLDLDDSEILMNRHHRVGSNADVRALFDGTNSTGVNSSGATGLVPTQVLVHPSQSHGHGTRFVSMDNTGNSGFVGAFSIPQRATEYWQPSSNPMKNPSQSDPSKRDSDPIIQDRLSQLTIHPTRHPGTAPRAASHRTQSLDITSLNFVRLQRVPLGDSTVQGGGPNTSTGQFFPLPSHQAMHGHGLNGFSVDAGLGDVSQGK</sequence>
<evidence type="ECO:0000259" key="4">
    <source>
        <dbReference type="SMART" id="SM00322"/>
    </source>
</evidence>
<dbReference type="PANTHER" id="PTHR10627:SF76">
    <property type="entry name" value="KH DOMAIN-CONTAINING PROTEIN YLL032C"/>
    <property type="match status" value="1"/>
</dbReference>
<dbReference type="OrthoDB" id="271862at2759"/>
<name>A0A4Q1BRN2_TREME</name>
<comment type="caution">
    <text evidence="5">The sequence shown here is derived from an EMBL/GenBank/DDBJ whole genome shotgun (WGS) entry which is preliminary data.</text>
</comment>
<keyword evidence="6" id="KW-1185">Reference proteome</keyword>
<feature type="compositionally biased region" description="Polar residues" evidence="3">
    <location>
        <begin position="973"/>
        <end position="987"/>
    </location>
</feature>
<feature type="domain" description="K Homology" evidence="4">
    <location>
        <begin position="311"/>
        <end position="396"/>
    </location>
</feature>
<evidence type="ECO:0000313" key="5">
    <source>
        <dbReference type="EMBL" id="RXK40626.1"/>
    </source>
</evidence>
<dbReference type="SUPFAM" id="SSF54791">
    <property type="entry name" value="Eukaryotic type KH-domain (KH-domain type I)"/>
    <property type="match status" value="4"/>
</dbReference>
<keyword evidence="1" id="KW-0677">Repeat</keyword>
<dbReference type="InterPro" id="IPR004088">
    <property type="entry name" value="KH_dom_type_1"/>
</dbReference>
<feature type="region of interest" description="Disordered" evidence="3">
    <location>
        <begin position="972"/>
        <end position="1026"/>
    </location>
</feature>
<evidence type="ECO:0000256" key="2">
    <source>
        <dbReference type="PROSITE-ProRule" id="PRU00117"/>
    </source>
</evidence>
<dbReference type="CDD" id="cd22453">
    <property type="entry name" value="KH-I_MUG60_like"/>
    <property type="match status" value="1"/>
</dbReference>
<dbReference type="PROSITE" id="PS50084">
    <property type="entry name" value="KH_TYPE_1"/>
    <property type="match status" value="3"/>
</dbReference>
<dbReference type="PANTHER" id="PTHR10627">
    <property type="entry name" value="SCP160"/>
    <property type="match status" value="1"/>
</dbReference>
<dbReference type="AlphaFoldDB" id="A0A4Q1BRN2"/>
<organism evidence="5 6">
    <name type="scientific">Tremella mesenterica</name>
    <name type="common">Jelly fungus</name>
    <dbReference type="NCBI Taxonomy" id="5217"/>
    <lineage>
        <taxon>Eukaryota</taxon>
        <taxon>Fungi</taxon>
        <taxon>Dikarya</taxon>
        <taxon>Basidiomycota</taxon>
        <taxon>Agaricomycotina</taxon>
        <taxon>Tremellomycetes</taxon>
        <taxon>Tremellales</taxon>
        <taxon>Tremellaceae</taxon>
        <taxon>Tremella</taxon>
    </lineage>
</organism>
<evidence type="ECO:0000313" key="6">
    <source>
        <dbReference type="Proteomes" id="UP000289152"/>
    </source>
</evidence>
<dbReference type="SMART" id="SM00322">
    <property type="entry name" value="KH"/>
    <property type="match status" value="3"/>
</dbReference>
<proteinExistence type="predicted"/>
<accession>A0A4Q1BRN2</accession>
<feature type="region of interest" description="Disordered" evidence="3">
    <location>
        <begin position="38"/>
        <end position="66"/>
    </location>
</feature>
<dbReference type="InterPro" id="IPR004087">
    <property type="entry name" value="KH_dom"/>
</dbReference>
<dbReference type="EMBL" id="SDIL01000016">
    <property type="protein sequence ID" value="RXK40626.1"/>
    <property type="molecule type" value="Genomic_DNA"/>
</dbReference>
<feature type="compositionally biased region" description="Basic and acidic residues" evidence="3">
    <location>
        <begin position="219"/>
        <end position="229"/>
    </location>
</feature>
<dbReference type="InterPro" id="IPR056553">
    <property type="entry name" value="KH_Mug60-KHD4"/>
</dbReference>
<feature type="compositionally biased region" description="Polar residues" evidence="3">
    <location>
        <begin position="230"/>
        <end position="246"/>
    </location>
</feature>
<gene>
    <name evidence="5" type="ORF">M231_02081</name>
</gene>
<dbReference type="InParanoid" id="A0A4Q1BRN2"/>
<dbReference type="Proteomes" id="UP000289152">
    <property type="component" value="Unassembled WGS sequence"/>
</dbReference>
<evidence type="ECO:0000256" key="3">
    <source>
        <dbReference type="SAM" id="MobiDB-lite"/>
    </source>
</evidence>
<evidence type="ECO:0000256" key="1">
    <source>
        <dbReference type="ARBA" id="ARBA00022737"/>
    </source>
</evidence>
<dbReference type="CDD" id="cd00105">
    <property type="entry name" value="KH-I"/>
    <property type="match status" value="1"/>
</dbReference>
<dbReference type="Pfam" id="PF24563">
    <property type="entry name" value="KH_Mug60-KHD4"/>
    <property type="match status" value="1"/>
</dbReference>
<dbReference type="VEuPathDB" id="FungiDB:TREMEDRAFT_71463"/>
<dbReference type="Gene3D" id="3.30.1370.10">
    <property type="entry name" value="K Homology domain, type 1"/>
    <property type="match status" value="3"/>
</dbReference>
<dbReference type="GO" id="GO:0005737">
    <property type="term" value="C:cytoplasm"/>
    <property type="evidence" value="ECO:0007669"/>
    <property type="project" value="TreeGrafter"/>
</dbReference>
<protein>
    <recommendedName>
        <fullName evidence="4">K Homology domain-containing protein</fullName>
    </recommendedName>
</protein>
<dbReference type="Pfam" id="PF00013">
    <property type="entry name" value="KH_1"/>
    <property type="match status" value="3"/>
</dbReference>
<feature type="domain" description="K Homology" evidence="4">
    <location>
        <begin position="620"/>
        <end position="697"/>
    </location>
</feature>